<evidence type="ECO:0000313" key="3">
    <source>
        <dbReference type="Proteomes" id="UP000801492"/>
    </source>
</evidence>
<dbReference type="OrthoDB" id="6782041at2759"/>
<comment type="caution">
    <text evidence="2">The sequence shown here is derived from an EMBL/GenBank/DDBJ whole genome shotgun (WGS) entry which is preliminary data.</text>
</comment>
<organism evidence="2 3">
    <name type="scientific">Ignelater luminosus</name>
    <name type="common">Cucubano</name>
    <name type="synonym">Pyrophorus luminosus</name>
    <dbReference type="NCBI Taxonomy" id="2038154"/>
    <lineage>
        <taxon>Eukaryota</taxon>
        <taxon>Metazoa</taxon>
        <taxon>Ecdysozoa</taxon>
        <taxon>Arthropoda</taxon>
        <taxon>Hexapoda</taxon>
        <taxon>Insecta</taxon>
        <taxon>Pterygota</taxon>
        <taxon>Neoptera</taxon>
        <taxon>Endopterygota</taxon>
        <taxon>Coleoptera</taxon>
        <taxon>Polyphaga</taxon>
        <taxon>Elateriformia</taxon>
        <taxon>Elateroidea</taxon>
        <taxon>Elateridae</taxon>
        <taxon>Agrypninae</taxon>
        <taxon>Pyrophorini</taxon>
        <taxon>Ignelater</taxon>
    </lineage>
</organism>
<evidence type="ECO:0000256" key="1">
    <source>
        <dbReference type="SAM" id="MobiDB-lite"/>
    </source>
</evidence>
<accession>A0A8K0CEW7</accession>
<feature type="region of interest" description="Disordered" evidence="1">
    <location>
        <begin position="1"/>
        <end position="32"/>
    </location>
</feature>
<dbReference type="AlphaFoldDB" id="A0A8K0CEW7"/>
<sequence>MIGLVSPEDIRPYLKGQARKESNRGRPKGRCVIATDTPEKMLNEEKKKKKIQMKWRLFEAKSSSSSEEEDNSGIHSKHSEIDWAGKSSGEEEPDEGNIDLASLNVGDWVAVEYNEDLFPRQIKSTLLISRFYSFSA</sequence>
<gene>
    <name evidence="2" type="ORF">ILUMI_22171</name>
</gene>
<proteinExistence type="predicted"/>
<protein>
    <submittedName>
        <fullName evidence="2">Uncharacterized protein</fullName>
    </submittedName>
</protein>
<keyword evidence="3" id="KW-1185">Reference proteome</keyword>
<evidence type="ECO:0000313" key="2">
    <source>
        <dbReference type="EMBL" id="KAF2883997.1"/>
    </source>
</evidence>
<dbReference type="EMBL" id="VTPC01090245">
    <property type="protein sequence ID" value="KAF2883997.1"/>
    <property type="molecule type" value="Genomic_DNA"/>
</dbReference>
<feature type="compositionally biased region" description="Basic and acidic residues" evidence="1">
    <location>
        <begin position="8"/>
        <end position="24"/>
    </location>
</feature>
<feature type="region of interest" description="Disordered" evidence="1">
    <location>
        <begin position="59"/>
        <end position="98"/>
    </location>
</feature>
<reference evidence="2" key="1">
    <citation type="submission" date="2019-08" db="EMBL/GenBank/DDBJ databases">
        <title>The genome of the North American firefly Photinus pyralis.</title>
        <authorList>
            <consortium name="Photinus pyralis genome working group"/>
            <person name="Fallon T.R."/>
            <person name="Sander Lower S.E."/>
            <person name="Weng J.-K."/>
        </authorList>
    </citation>
    <scope>NUCLEOTIDE SEQUENCE</scope>
    <source>
        <strain evidence="2">TRF0915ILg1</strain>
        <tissue evidence="2">Whole body</tissue>
    </source>
</reference>
<dbReference type="Proteomes" id="UP000801492">
    <property type="component" value="Unassembled WGS sequence"/>
</dbReference>
<name>A0A8K0CEW7_IGNLU</name>